<name>A0A974GVY4_SEDHY</name>
<dbReference type="RefSeq" id="WP_179237562.1">
    <property type="nucleotide sequence ID" value="NZ_JACBNQ010000005.1"/>
</dbReference>
<evidence type="ECO:0000313" key="1">
    <source>
        <dbReference type="EMBL" id="NYB73868.1"/>
    </source>
</evidence>
<sequence length="131" mass="15844">MFEEYNEMFRKVIELAEAYYKAECTKETYESTIDFDALEDLKKDIEEKALEDYLDKLDYEVIKVLQTIMYIGRDGIDEKDISPQQIYERAREYFDSRGWHEDKMIEIYLMTEKFPLVNYLKDGFKLLKISI</sequence>
<gene>
    <name evidence="1" type="ORF">HZF24_06910</name>
</gene>
<protein>
    <submittedName>
        <fullName evidence="1">DUF3775 domain-containing protein</fullName>
    </submittedName>
</protein>
<keyword evidence="2" id="KW-1185">Reference proteome</keyword>
<reference evidence="1" key="1">
    <citation type="submission" date="2020-07" db="EMBL/GenBank/DDBJ databases">
        <title>Genomic analysis of a strain of Sedimentibacter Hydroxybenzoicus DSM7310.</title>
        <authorList>
            <person name="Ma S."/>
        </authorList>
    </citation>
    <scope>NUCLEOTIDE SEQUENCE</scope>
    <source>
        <strain evidence="1">DSM 7310</strain>
    </source>
</reference>
<accession>A0A974GVY4</accession>
<dbReference type="Proteomes" id="UP000611629">
    <property type="component" value="Unassembled WGS sequence"/>
</dbReference>
<proteinExistence type="predicted"/>
<evidence type="ECO:0000313" key="2">
    <source>
        <dbReference type="Proteomes" id="UP000611629"/>
    </source>
</evidence>
<comment type="caution">
    <text evidence="1">The sequence shown here is derived from an EMBL/GenBank/DDBJ whole genome shotgun (WGS) entry which is preliminary data.</text>
</comment>
<dbReference type="EMBL" id="JACBNQ010000005">
    <property type="protein sequence ID" value="NYB73868.1"/>
    <property type="molecule type" value="Genomic_DNA"/>
</dbReference>
<dbReference type="AlphaFoldDB" id="A0A974GVY4"/>
<organism evidence="1 2">
    <name type="scientific">Sedimentibacter hydroxybenzoicus DSM 7310</name>
    <dbReference type="NCBI Taxonomy" id="1123245"/>
    <lineage>
        <taxon>Bacteria</taxon>
        <taxon>Bacillati</taxon>
        <taxon>Bacillota</taxon>
        <taxon>Tissierellia</taxon>
        <taxon>Sedimentibacter</taxon>
    </lineage>
</organism>